<dbReference type="InterPro" id="IPR023535">
    <property type="entry name" value="TC-AMP_synthase"/>
</dbReference>
<evidence type="ECO:0000256" key="7">
    <source>
        <dbReference type="ARBA" id="ARBA00022840"/>
    </source>
</evidence>
<dbReference type="GO" id="GO:0005524">
    <property type="term" value="F:ATP binding"/>
    <property type="evidence" value="ECO:0007669"/>
    <property type="project" value="UniProtKB-UniRule"/>
</dbReference>
<dbReference type="InterPro" id="IPR006070">
    <property type="entry name" value="Sua5-like_dom"/>
</dbReference>
<comment type="catalytic activity">
    <reaction evidence="8 9">
        <text>L-threonine + hydrogencarbonate + ATP = L-threonylcarbamoyladenylate + diphosphate + H2O</text>
        <dbReference type="Rhea" id="RHEA:36407"/>
        <dbReference type="ChEBI" id="CHEBI:15377"/>
        <dbReference type="ChEBI" id="CHEBI:17544"/>
        <dbReference type="ChEBI" id="CHEBI:30616"/>
        <dbReference type="ChEBI" id="CHEBI:33019"/>
        <dbReference type="ChEBI" id="CHEBI:57926"/>
        <dbReference type="ChEBI" id="CHEBI:73682"/>
        <dbReference type="EC" id="2.7.7.87"/>
    </reaction>
</comment>
<dbReference type="HAMAP" id="MF_01852">
    <property type="entry name" value="TsaC"/>
    <property type="match status" value="1"/>
</dbReference>
<dbReference type="PANTHER" id="PTHR17490:SF18">
    <property type="entry name" value="THREONYLCARBAMOYL-AMP SYNTHASE"/>
    <property type="match status" value="1"/>
</dbReference>
<dbReference type="EC" id="2.7.7.87" evidence="9"/>
<dbReference type="PROSITE" id="PS51163">
    <property type="entry name" value="YRDC"/>
    <property type="match status" value="1"/>
</dbReference>
<dbReference type="PANTHER" id="PTHR17490">
    <property type="entry name" value="SUA5"/>
    <property type="match status" value="1"/>
</dbReference>
<dbReference type="InterPro" id="IPR017945">
    <property type="entry name" value="DHBP_synth_RibB-like_a/b_dom"/>
</dbReference>
<dbReference type="GO" id="GO:0003725">
    <property type="term" value="F:double-stranded RNA binding"/>
    <property type="evidence" value="ECO:0007669"/>
    <property type="project" value="InterPro"/>
</dbReference>
<dbReference type="SUPFAM" id="SSF55821">
    <property type="entry name" value="YrdC/RibB"/>
    <property type="match status" value="1"/>
</dbReference>
<evidence type="ECO:0000256" key="9">
    <source>
        <dbReference type="HAMAP-Rule" id="MF_01852"/>
    </source>
</evidence>
<dbReference type="Pfam" id="PF01300">
    <property type="entry name" value="Sua5_yciO_yrdC"/>
    <property type="match status" value="1"/>
</dbReference>
<evidence type="ECO:0000313" key="11">
    <source>
        <dbReference type="EMBL" id="QCF24493.1"/>
    </source>
</evidence>
<dbReference type="EMBL" id="CP031093">
    <property type="protein sequence ID" value="QCF24493.1"/>
    <property type="molecule type" value="Genomic_DNA"/>
</dbReference>
<keyword evidence="7 9" id="KW-0067">ATP-binding</keyword>
<evidence type="ECO:0000259" key="10">
    <source>
        <dbReference type="PROSITE" id="PS51163"/>
    </source>
</evidence>
<dbReference type="InterPro" id="IPR050156">
    <property type="entry name" value="TC-AMP_synthase_SUA5"/>
</dbReference>
<accession>A0A4P7XDB5</accession>
<dbReference type="Proteomes" id="UP000298049">
    <property type="component" value="Chromosome"/>
</dbReference>
<dbReference type="GO" id="GO:0000049">
    <property type="term" value="F:tRNA binding"/>
    <property type="evidence" value="ECO:0007669"/>
    <property type="project" value="TreeGrafter"/>
</dbReference>
<keyword evidence="12" id="KW-1185">Reference proteome</keyword>
<sequence>MPNPTLTWHARRASMALKAGDVIAYPTEAVWGLGCDPANETAMKRLLALKQRPKEKGVILIAADLAQVAHLLAPLPDELRAKAESLWPGFVTCILPDLERQVPDWIRGRHDAVAVRVSRHPSVVALCRAFGGPIVSTSCNPSGRPPATTAFAARRYFNQRVQTFMVGHPDQQTGPSPILELSSGRYLRGR</sequence>
<evidence type="ECO:0000256" key="5">
    <source>
        <dbReference type="ARBA" id="ARBA00022695"/>
    </source>
</evidence>
<dbReference type="AlphaFoldDB" id="A0A4P7XDB5"/>
<keyword evidence="2 9" id="KW-0963">Cytoplasm</keyword>
<feature type="domain" description="YrdC-like" evidence="10">
    <location>
        <begin position="7"/>
        <end position="190"/>
    </location>
</feature>
<evidence type="ECO:0000256" key="1">
    <source>
        <dbReference type="ARBA" id="ARBA00004496"/>
    </source>
</evidence>
<evidence type="ECO:0000313" key="12">
    <source>
        <dbReference type="Proteomes" id="UP000298049"/>
    </source>
</evidence>
<evidence type="ECO:0000256" key="3">
    <source>
        <dbReference type="ARBA" id="ARBA00022679"/>
    </source>
</evidence>
<evidence type="ECO:0000256" key="2">
    <source>
        <dbReference type="ARBA" id="ARBA00022490"/>
    </source>
</evidence>
<name>A0A4P7XDB5_9ALTE</name>
<dbReference type="Gene3D" id="3.90.870.10">
    <property type="entry name" value="DHBP synthase"/>
    <property type="match status" value="1"/>
</dbReference>
<evidence type="ECO:0000256" key="4">
    <source>
        <dbReference type="ARBA" id="ARBA00022694"/>
    </source>
</evidence>
<keyword evidence="5 9" id="KW-0548">Nucleotidyltransferase</keyword>
<organism evidence="11 12">
    <name type="scientific">Hydrocarboniclastica marina</name>
    <dbReference type="NCBI Taxonomy" id="2259620"/>
    <lineage>
        <taxon>Bacteria</taxon>
        <taxon>Pseudomonadati</taxon>
        <taxon>Pseudomonadota</taxon>
        <taxon>Gammaproteobacteria</taxon>
        <taxon>Alteromonadales</taxon>
        <taxon>Alteromonadaceae</taxon>
        <taxon>Hydrocarboniclastica</taxon>
    </lineage>
</organism>
<dbReference type="GO" id="GO:0006450">
    <property type="term" value="P:regulation of translational fidelity"/>
    <property type="evidence" value="ECO:0007669"/>
    <property type="project" value="TreeGrafter"/>
</dbReference>
<gene>
    <name evidence="9" type="primary">tsaC</name>
    <name evidence="11" type="ORF">soil367_00135</name>
</gene>
<evidence type="ECO:0000256" key="8">
    <source>
        <dbReference type="ARBA" id="ARBA00048366"/>
    </source>
</evidence>
<reference evidence="11 12" key="1">
    <citation type="submission" date="2018-07" db="EMBL/GenBank/DDBJ databases">
        <title>Marsedoiliclastica nanhaica gen. nov. sp. nov., a novel marine hydrocarbonoclastic bacterium isolated from an in-situ enriched hydrocarbon-degrading consortium in deep-sea sediment.</title>
        <authorList>
            <person name="Dong C."/>
            <person name="Ma T."/>
            <person name="Liu R."/>
            <person name="Shao Z."/>
        </authorList>
    </citation>
    <scope>NUCLEOTIDE SEQUENCE [LARGE SCALE GENOMIC DNA]</scope>
    <source>
        <strain evidence="12">soil36-7</strain>
    </source>
</reference>
<dbReference type="RefSeq" id="WP_136545761.1">
    <property type="nucleotide sequence ID" value="NZ_CP031093.1"/>
</dbReference>
<proteinExistence type="inferred from homology"/>
<dbReference type="GO" id="GO:0061710">
    <property type="term" value="F:L-threonylcarbamoyladenylate synthase"/>
    <property type="evidence" value="ECO:0007669"/>
    <property type="project" value="UniProtKB-EC"/>
</dbReference>
<comment type="subcellular location">
    <subcellularLocation>
        <location evidence="1 9">Cytoplasm</location>
    </subcellularLocation>
</comment>
<dbReference type="OrthoDB" id="9814580at2"/>
<dbReference type="GO" id="GO:0005737">
    <property type="term" value="C:cytoplasm"/>
    <property type="evidence" value="ECO:0007669"/>
    <property type="project" value="UniProtKB-SubCell"/>
</dbReference>
<keyword evidence="4 9" id="KW-0819">tRNA processing</keyword>
<keyword evidence="3 9" id="KW-0808">Transferase</keyword>
<comment type="similarity">
    <text evidence="9">Belongs to the SUA5 family. TsaC subfamily.</text>
</comment>
<keyword evidence="6 9" id="KW-0547">Nucleotide-binding</keyword>
<dbReference type="GO" id="GO:0002949">
    <property type="term" value="P:tRNA threonylcarbamoyladenosine modification"/>
    <property type="evidence" value="ECO:0007669"/>
    <property type="project" value="UniProtKB-UniRule"/>
</dbReference>
<dbReference type="KEGG" id="hmi:soil367_00135"/>
<protein>
    <recommendedName>
        <fullName evidence="9">Threonylcarbamoyl-AMP synthase</fullName>
        <shortName evidence="9">TC-AMP synthase</shortName>
        <ecNumber evidence="9">2.7.7.87</ecNumber>
    </recommendedName>
    <alternativeName>
        <fullName evidence="9">L-threonylcarbamoyladenylate synthase</fullName>
    </alternativeName>
    <alternativeName>
        <fullName evidence="9">t(6)A37 threonylcarbamoyladenosine biosynthesis protein TsaC</fullName>
    </alternativeName>
    <alternativeName>
        <fullName evidence="9">tRNA threonylcarbamoyladenosine biosynthesis protein TsaC</fullName>
    </alternativeName>
</protein>
<evidence type="ECO:0000256" key="6">
    <source>
        <dbReference type="ARBA" id="ARBA00022741"/>
    </source>
</evidence>
<comment type="function">
    <text evidence="9">Required for the formation of a threonylcarbamoyl group on adenosine at position 37 (t(6)A37) in tRNAs that read codons beginning with adenine. Catalyzes the conversion of L-threonine, HCO(3)(-)/CO(2) and ATP to give threonylcarbamoyl-AMP (TC-AMP) as the acyladenylate intermediate, with the release of diphosphate.</text>
</comment>